<dbReference type="Proteomes" id="UP000784294">
    <property type="component" value="Unassembled WGS sequence"/>
</dbReference>
<organism evidence="2 3">
    <name type="scientific">Protopolystoma xenopodis</name>
    <dbReference type="NCBI Taxonomy" id="117903"/>
    <lineage>
        <taxon>Eukaryota</taxon>
        <taxon>Metazoa</taxon>
        <taxon>Spiralia</taxon>
        <taxon>Lophotrochozoa</taxon>
        <taxon>Platyhelminthes</taxon>
        <taxon>Monogenea</taxon>
        <taxon>Polyopisthocotylea</taxon>
        <taxon>Polystomatidea</taxon>
        <taxon>Polystomatidae</taxon>
        <taxon>Protopolystoma</taxon>
    </lineage>
</organism>
<name>A0A448WNS9_9PLAT</name>
<feature type="non-terminal residue" evidence="2">
    <location>
        <position position="1"/>
    </location>
</feature>
<accession>A0A448WNS9</accession>
<dbReference type="AlphaFoldDB" id="A0A448WNS9"/>
<dbReference type="EMBL" id="CAAALY010027855">
    <property type="protein sequence ID" value="VEL16281.1"/>
    <property type="molecule type" value="Genomic_DNA"/>
</dbReference>
<reference evidence="2" key="1">
    <citation type="submission" date="2018-11" db="EMBL/GenBank/DDBJ databases">
        <authorList>
            <consortium name="Pathogen Informatics"/>
        </authorList>
    </citation>
    <scope>NUCLEOTIDE SEQUENCE</scope>
</reference>
<proteinExistence type="predicted"/>
<feature type="region of interest" description="Disordered" evidence="1">
    <location>
        <begin position="36"/>
        <end position="57"/>
    </location>
</feature>
<evidence type="ECO:0000313" key="2">
    <source>
        <dbReference type="EMBL" id="VEL16281.1"/>
    </source>
</evidence>
<protein>
    <submittedName>
        <fullName evidence="2">Uncharacterized protein</fullName>
    </submittedName>
</protein>
<gene>
    <name evidence="2" type="ORF">PXEA_LOCUS9721</name>
</gene>
<evidence type="ECO:0000256" key="1">
    <source>
        <dbReference type="SAM" id="MobiDB-lite"/>
    </source>
</evidence>
<feature type="compositionally biased region" description="Low complexity" evidence="1">
    <location>
        <begin position="38"/>
        <end position="57"/>
    </location>
</feature>
<comment type="caution">
    <text evidence="2">The sequence shown here is derived from an EMBL/GenBank/DDBJ whole genome shotgun (WGS) entry which is preliminary data.</text>
</comment>
<keyword evidence="3" id="KW-1185">Reference proteome</keyword>
<sequence length="163" mass="16904">MRGLQLSPNASLPTESHFSSCHPVLRHLTRLISQEIDSSSSSTSSPPPSSFSSLSAEHVASAEVEAGPIALNPPNAPFTRLLNEESEAGLSASSAAPLCAAADSGIQSVLLFHEKVNDITRPEAGTSGSSSSTCKNEPLAKVKEAEDHVADTIISKAGMQILV</sequence>
<evidence type="ECO:0000313" key="3">
    <source>
        <dbReference type="Proteomes" id="UP000784294"/>
    </source>
</evidence>